<reference evidence="3 4" key="1">
    <citation type="submission" date="2019-06" db="EMBL/GenBank/DDBJ databases">
        <authorList>
            <person name="Li M."/>
        </authorList>
    </citation>
    <scope>NUCLEOTIDE SEQUENCE [LARGE SCALE GENOMIC DNA]</scope>
    <source>
        <strain evidence="3 4">BGMRC2036</strain>
    </source>
</reference>
<dbReference type="OrthoDB" id="9811314at2"/>
<evidence type="ECO:0000259" key="2">
    <source>
        <dbReference type="Pfam" id="PF05193"/>
    </source>
</evidence>
<keyword evidence="1" id="KW-0472">Membrane</keyword>
<dbReference type="Pfam" id="PF05193">
    <property type="entry name" value="Peptidase_M16_C"/>
    <property type="match status" value="1"/>
</dbReference>
<organism evidence="3 4">
    <name type="scientific">Martelella alba</name>
    <dbReference type="NCBI Taxonomy" id="2590451"/>
    <lineage>
        <taxon>Bacteria</taxon>
        <taxon>Pseudomonadati</taxon>
        <taxon>Pseudomonadota</taxon>
        <taxon>Alphaproteobacteria</taxon>
        <taxon>Hyphomicrobiales</taxon>
        <taxon>Aurantimonadaceae</taxon>
        <taxon>Martelella</taxon>
    </lineage>
</organism>
<dbReference type="GO" id="GO:0046872">
    <property type="term" value="F:metal ion binding"/>
    <property type="evidence" value="ECO:0007669"/>
    <property type="project" value="InterPro"/>
</dbReference>
<dbReference type="AlphaFoldDB" id="A0A506UCR9"/>
<evidence type="ECO:0000313" key="3">
    <source>
        <dbReference type="EMBL" id="TPW32233.1"/>
    </source>
</evidence>
<accession>A0A506UCR9</accession>
<keyword evidence="1" id="KW-1133">Transmembrane helix</keyword>
<dbReference type="InterPro" id="IPR011249">
    <property type="entry name" value="Metalloenz_LuxS/M16"/>
</dbReference>
<dbReference type="EMBL" id="VHLG01000002">
    <property type="protein sequence ID" value="TPW32233.1"/>
    <property type="molecule type" value="Genomic_DNA"/>
</dbReference>
<feature type="transmembrane region" description="Helical" evidence="1">
    <location>
        <begin position="9"/>
        <end position="30"/>
    </location>
</feature>
<dbReference type="InterPro" id="IPR007863">
    <property type="entry name" value="Peptidase_M16_C"/>
</dbReference>
<dbReference type="Proteomes" id="UP000318801">
    <property type="component" value="Unassembled WGS sequence"/>
</dbReference>
<proteinExistence type="predicted"/>
<keyword evidence="4" id="KW-1185">Reference proteome</keyword>
<feature type="domain" description="Peptidase M16 C-terminal" evidence="2">
    <location>
        <begin position="195"/>
        <end position="375"/>
    </location>
</feature>
<gene>
    <name evidence="3" type="ORF">FJU08_04275</name>
</gene>
<dbReference type="Gene3D" id="3.30.830.10">
    <property type="entry name" value="Metalloenzyme, LuxS/M16 peptidase-like"/>
    <property type="match status" value="1"/>
</dbReference>
<evidence type="ECO:0000256" key="1">
    <source>
        <dbReference type="SAM" id="Phobius"/>
    </source>
</evidence>
<comment type="caution">
    <text evidence="3">The sequence shown here is derived from an EMBL/GenBank/DDBJ whole genome shotgun (WGS) entry which is preliminary data.</text>
</comment>
<dbReference type="SUPFAM" id="SSF63411">
    <property type="entry name" value="LuxS/MPP-like metallohydrolase"/>
    <property type="match status" value="1"/>
</dbReference>
<protein>
    <submittedName>
        <fullName evidence="3">Insulinase family protein</fullName>
    </submittedName>
</protein>
<evidence type="ECO:0000313" key="4">
    <source>
        <dbReference type="Proteomes" id="UP000318801"/>
    </source>
</evidence>
<sequence length="457" mass="51030">MEKSLRRIVIAWGAGLICALGAATVIWWLGGASPKVVFELEGTPFRRAILIQDPNAPDIRTTINVLVGEADMQGPEGQAHYLEHLLARQIGMLAHGSSDARKANATTTDLLTYYWYASDRDSFDKSAADLMRIFDPLTIDEDFAREEREIVVREYDLRMLEAPFRRADTALERAIFAGTGLARDVIGTPEEIRHFTLKDAGAIHERFYRPENAVLVVQGNIRPDEVIAALPKDLPAWTGDRKIVPPVFDFQPAARHARQVLQEKDEKPFLLAETLVELPQKTPVLETWRQASLFADIMETALPGGLFRPLSFDAFVATDLDVWYAARDERHYTLKISLYPDRGIVLDEAQRLLRQTLDGIVENGIPADSCERVRKRRAAKHTADDDPRIKANRMASAIGSALRMRSLPLDLAEFEYRGEASCKSLNAFVKTLRGNAASAVVFVEPIPSPAQSEASEQ</sequence>
<name>A0A506UCR9_9HYPH</name>
<keyword evidence="1" id="KW-0812">Transmembrane</keyword>